<keyword evidence="3" id="KW-1185">Reference proteome</keyword>
<dbReference type="Proteomes" id="UP000652847">
    <property type="component" value="Unassembled WGS sequence"/>
</dbReference>
<evidence type="ECO:0000313" key="2">
    <source>
        <dbReference type="EMBL" id="MBC5651748.1"/>
    </source>
</evidence>
<gene>
    <name evidence="2" type="ORF">H8S54_11645</name>
</gene>
<evidence type="ECO:0000256" key="1">
    <source>
        <dbReference type="SAM" id="SignalP"/>
    </source>
</evidence>
<sequence length="227" mass="24930">MKKKIIVCLAALTCLAAGGGTALAYISDSAYVSNQLAFAGENGLNARLTEPSWNPRKGLLTVPGAVIPKDPQVTNTSELDMNELVALKCEFVYTDSCPDPSKKGKLLSAADMKKAVDVYQIDYNSDDPKKSDWIRFQNQKDTDPVQCFYYSRVLKRNFPGEGETTVPLFTQVSVDKSVNYARQNKVLEMGGVEIRISGHVLQQMPGEASYGLDNPKAAYEAGLFQFQ</sequence>
<feature type="chain" id="PRO_5034107658" description="Camelysin metallo-endopeptidase" evidence="1">
    <location>
        <begin position="25"/>
        <end position="227"/>
    </location>
</feature>
<organism evidence="2 3">
    <name type="scientific">Blautia segnis</name>
    <dbReference type="NCBI Taxonomy" id="2763030"/>
    <lineage>
        <taxon>Bacteria</taxon>
        <taxon>Bacillati</taxon>
        <taxon>Bacillota</taxon>
        <taxon>Clostridia</taxon>
        <taxon>Lachnospirales</taxon>
        <taxon>Lachnospiraceae</taxon>
        <taxon>Blautia</taxon>
    </lineage>
</organism>
<reference evidence="2 3" key="1">
    <citation type="submission" date="2020-08" db="EMBL/GenBank/DDBJ databases">
        <title>Genome public.</title>
        <authorList>
            <person name="Liu C."/>
            <person name="Sun Q."/>
        </authorList>
    </citation>
    <scope>NUCLEOTIDE SEQUENCE [LARGE SCALE GENOMIC DNA]</scope>
    <source>
        <strain evidence="2 3">BX17</strain>
    </source>
</reference>
<name>A0A8I0AER5_9FIRM</name>
<evidence type="ECO:0008006" key="4">
    <source>
        <dbReference type="Google" id="ProtNLM"/>
    </source>
</evidence>
<accession>A0A8I0AER5</accession>
<comment type="caution">
    <text evidence="2">The sequence shown here is derived from an EMBL/GenBank/DDBJ whole genome shotgun (WGS) entry which is preliminary data.</text>
</comment>
<keyword evidence="1" id="KW-0732">Signal</keyword>
<protein>
    <recommendedName>
        <fullName evidence="4">Camelysin metallo-endopeptidase</fullName>
    </recommendedName>
</protein>
<dbReference type="RefSeq" id="WP_021924919.1">
    <property type="nucleotide sequence ID" value="NZ_JACOOT010000026.1"/>
</dbReference>
<dbReference type="EMBL" id="JACOOT010000026">
    <property type="protein sequence ID" value="MBC5651748.1"/>
    <property type="molecule type" value="Genomic_DNA"/>
</dbReference>
<dbReference type="AlphaFoldDB" id="A0A8I0AER5"/>
<proteinExistence type="predicted"/>
<feature type="signal peptide" evidence="1">
    <location>
        <begin position="1"/>
        <end position="24"/>
    </location>
</feature>
<evidence type="ECO:0000313" key="3">
    <source>
        <dbReference type="Proteomes" id="UP000652847"/>
    </source>
</evidence>